<comment type="caution">
    <text evidence="4">The sequence shown here is derived from an EMBL/GenBank/DDBJ whole genome shotgun (WGS) entry which is preliminary data.</text>
</comment>
<evidence type="ECO:0000256" key="1">
    <source>
        <dbReference type="ARBA" id="ARBA00022553"/>
    </source>
</evidence>
<dbReference type="InterPro" id="IPR011006">
    <property type="entry name" value="CheY-like_superfamily"/>
</dbReference>
<dbReference type="SUPFAM" id="SSF52172">
    <property type="entry name" value="CheY-like"/>
    <property type="match status" value="1"/>
</dbReference>
<dbReference type="RefSeq" id="WP_036646850.1">
    <property type="nucleotide sequence ID" value="NZ_BAVZ01000002.1"/>
</dbReference>
<comment type="caution">
    <text evidence="2">Lacks conserved residue(s) required for the propagation of feature annotation.</text>
</comment>
<evidence type="ECO:0000259" key="3">
    <source>
        <dbReference type="PROSITE" id="PS50110"/>
    </source>
</evidence>
<dbReference type="GO" id="GO:0000160">
    <property type="term" value="P:phosphorelay signal transduction system"/>
    <property type="evidence" value="ECO:0007669"/>
    <property type="project" value="InterPro"/>
</dbReference>
<organism evidence="4 5">
    <name type="scientific">Paenibacillus pini JCM 16418</name>
    <dbReference type="NCBI Taxonomy" id="1236976"/>
    <lineage>
        <taxon>Bacteria</taxon>
        <taxon>Bacillati</taxon>
        <taxon>Bacillota</taxon>
        <taxon>Bacilli</taxon>
        <taxon>Bacillales</taxon>
        <taxon>Paenibacillaceae</taxon>
        <taxon>Paenibacillus</taxon>
    </lineage>
</organism>
<evidence type="ECO:0000313" key="4">
    <source>
        <dbReference type="EMBL" id="GAF07212.1"/>
    </source>
</evidence>
<dbReference type="eggNOG" id="COG0745">
    <property type="taxonomic scope" value="Bacteria"/>
</dbReference>
<dbReference type="InterPro" id="IPR050595">
    <property type="entry name" value="Bact_response_regulator"/>
</dbReference>
<dbReference type="AlphaFoldDB" id="W7YFE1"/>
<proteinExistence type="predicted"/>
<dbReference type="Pfam" id="PF00072">
    <property type="entry name" value="Response_reg"/>
    <property type="match status" value="1"/>
</dbReference>
<dbReference type="InterPro" id="IPR001789">
    <property type="entry name" value="Sig_transdc_resp-reg_receiver"/>
</dbReference>
<dbReference type="Gene3D" id="3.40.50.2300">
    <property type="match status" value="1"/>
</dbReference>
<dbReference type="STRING" id="1236976.JCM16418_1206"/>
<sequence length="268" mass="30569">MPQSVIVQQEYRTDVYHNLAERVKEASKDSCGVMFLYCSDQPPQMESRLREILQYEPGLEFEIVPDSQTDTLAIMLPGHTLAAAHYQALLIKHHLQETMNQVDPRITLTVFPGQVDPMPATLKQMAESAKLSVSSDIQIFTKPEALKDPGRILIVDHDDTIREFLRIRLHLQGYETLEALDGKAALELIEKWEPDVVLTEFHLYGIDGLPFIRQIQKLLLAQTPKIVVLTGQRVDQTISQCFKNGIEDYVTKPFSPVELDARIRRCFN</sequence>
<keyword evidence="5" id="KW-1185">Reference proteome</keyword>
<evidence type="ECO:0000256" key="2">
    <source>
        <dbReference type="PROSITE-ProRule" id="PRU00169"/>
    </source>
</evidence>
<dbReference type="OrthoDB" id="2690598at2"/>
<evidence type="ECO:0000313" key="5">
    <source>
        <dbReference type="Proteomes" id="UP000019364"/>
    </source>
</evidence>
<dbReference type="EMBL" id="BAVZ01000002">
    <property type="protein sequence ID" value="GAF07212.1"/>
    <property type="molecule type" value="Genomic_DNA"/>
</dbReference>
<dbReference type="PANTHER" id="PTHR44591">
    <property type="entry name" value="STRESS RESPONSE REGULATOR PROTEIN 1"/>
    <property type="match status" value="1"/>
</dbReference>
<protein>
    <submittedName>
        <fullName evidence="4">Two component transcriptional regulator</fullName>
    </submittedName>
</protein>
<dbReference type="SMART" id="SM00448">
    <property type="entry name" value="REC"/>
    <property type="match status" value="1"/>
</dbReference>
<dbReference type="Proteomes" id="UP000019364">
    <property type="component" value="Unassembled WGS sequence"/>
</dbReference>
<keyword evidence="1" id="KW-0597">Phosphoprotein</keyword>
<feature type="domain" description="Response regulatory" evidence="3">
    <location>
        <begin position="151"/>
        <end position="267"/>
    </location>
</feature>
<dbReference type="PROSITE" id="PS50110">
    <property type="entry name" value="RESPONSE_REGULATORY"/>
    <property type="match status" value="1"/>
</dbReference>
<name>W7YFE1_9BACL</name>
<reference evidence="4 5" key="1">
    <citation type="journal article" date="2014" name="Genome Announc.">
        <title>Draft Genome Sequence of Paenibacillus pini JCM 16418T, Isolated from the Rhizosphere of Pine Tree.</title>
        <authorList>
            <person name="Yuki M."/>
            <person name="Oshima K."/>
            <person name="Suda W."/>
            <person name="Oshida Y."/>
            <person name="Kitamura K."/>
            <person name="Iida Y."/>
            <person name="Hattori M."/>
            <person name="Ohkuma M."/>
        </authorList>
    </citation>
    <scope>NUCLEOTIDE SEQUENCE [LARGE SCALE GENOMIC DNA]</scope>
    <source>
        <strain evidence="4 5">JCM 16418</strain>
    </source>
</reference>
<gene>
    <name evidence="4" type="ORF">JCM16418_1206</name>
</gene>
<dbReference type="PANTHER" id="PTHR44591:SF3">
    <property type="entry name" value="RESPONSE REGULATORY DOMAIN-CONTAINING PROTEIN"/>
    <property type="match status" value="1"/>
</dbReference>
<accession>W7YFE1</accession>